<dbReference type="Pfam" id="PF18962">
    <property type="entry name" value="Por_Secre_tail"/>
    <property type="match status" value="1"/>
</dbReference>
<dbReference type="InterPro" id="IPR026444">
    <property type="entry name" value="Secre_tail"/>
</dbReference>
<dbReference type="Proteomes" id="UP000177230">
    <property type="component" value="Unassembled WGS sequence"/>
</dbReference>
<dbReference type="EMBL" id="MFFM01000013">
    <property type="protein sequence ID" value="OGF13750.1"/>
    <property type="molecule type" value="Genomic_DNA"/>
</dbReference>
<dbReference type="NCBIfam" id="TIGR04183">
    <property type="entry name" value="Por_Secre_tail"/>
    <property type="match status" value="1"/>
</dbReference>
<comment type="caution">
    <text evidence="2">The sequence shown here is derived from an EMBL/GenBank/DDBJ whole genome shotgun (WGS) entry which is preliminary data.</text>
</comment>
<dbReference type="Gene3D" id="2.60.40.4070">
    <property type="match status" value="1"/>
</dbReference>
<evidence type="ECO:0000313" key="2">
    <source>
        <dbReference type="EMBL" id="OGF13750.1"/>
    </source>
</evidence>
<reference evidence="2 3" key="1">
    <citation type="journal article" date="2016" name="Nat. Commun.">
        <title>Thousands of microbial genomes shed light on interconnected biogeochemical processes in an aquifer system.</title>
        <authorList>
            <person name="Anantharaman K."/>
            <person name="Brown C.T."/>
            <person name="Hug L.A."/>
            <person name="Sharon I."/>
            <person name="Castelle C.J."/>
            <person name="Probst A.J."/>
            <person name="Thomas B.C."/>
            <person name="Singh A."/>
            <person name="Wilkins M.J."/>
            <person name="Karaoz U."/>
            <person name="Brodie E.L."/>
            <person name="Williams K.H."/>
            <person name="Hubbard S.S."/>
            <person name="Banfield J.F."/>
        </authorList>
    </citation>
    <scope>NUCLEOTIDE SEQUENCE [LARGE SCALE GENOMIC DNA]</scope>
</reference>
<proteinExistence type="predicted"/>
<sequence>MLNIKLNILAVIIVLFFANIVSAWSPPYNISKNDTALVSCSRPCIAADKNGKAHVVWEAWRYDNYWGPHWVMYSSGKDTNWSTPIWLSNDTPSVSSLTPNIVVDTSGRPFVGWSDEGSGNIYFSYHNGSNWTTPQAIANQGGGHSGLRMAVDKQNNIHATWHSYADTFGVFYSRWNWSDWSAPVEMAPDSNIKMGWPDIAIDSYGNPHIIAMDYRNSLGYPLAYFQYNGVGWQKMLNPPDTSTGQTCYPRISIGLNDTIHLVWEERYGGSISYYTCGKNNLWSTPRRLMDSLYSYEPGIVTTNKMVYCAINPANKDSFLGVSIVKRDSFGQWTLPMPIIEATRCALLTFYTNKFNIYTSWSHSGWIEYSYDTVYVSGIQNEINPSTTISPPLLILKDIYPNPFKIDAKIVYALKNADNIILNIYNLAGQLVKSRNCGFKKSGTHKVTITADSSLSSGVYFYKLKLKSGKYATPLKKFIIIR</sequence>
<name>A0A1F5RH31_9BACT</name>
<protein>
    <recommendedName>
        <fullName evidence="1">Secretion system C-terminal sorting domain-containing protein</fullName>
    </recommendedName>
</protein>
<dbReference type="SUPFAM" id="SSF50939">
    <property type="entry name" value="Sialidases"/>
    <property type="match status" value="1"/>
</dbReference>
<dbReference type="InterPro" id="IPR036278">
    <property type="entry name" value="Sialidase_sf"/>
</dbReference>
<dbReference type="AlphaFoldDB" id="A0A1F5RH31"/>
<accession>A0A1F5RH31</accession>
<evidence type="ECO:0000313" key="3">
    <source>
        <dbReference type="Proteomes" id="UP000177230"/>
    </source>
</evidence>
<organism evidence="2 3">
    <name type="scientific">Candidatus Edwardsbacteria bacterium GWF2_54_11</name>
    <dbReference type="NCBI Taxonomy" id="1817851"/>
    <lineage>
        <taxon>Bacteria</taxon>
        <taxon>Candidatus Edwardsiibacteriota</taxon>
    </lineage>
</organism>
<gene>
    <name evidence="2" type="ORF">A2024_11140</name>
</gene>
<feature type="domain" description="Secretion system C-terminal sorting" evidence="1">
    <location>
        <begin position="398"/>
        <end position="479"/>
    </location>
</feature>
<evidence type="ECO:0000259" key="1">
    <source>
        <dbReference type="Pfam" id="PF18962"/>
    </source>
</evidence>